<protein>
    <recommendedName>
        <fullName evidence="3">Jacalin-type lectin domain-containing protein</fullName>
    </recommendedName>
</protein>
<gene>
    <name evidence="4" type="ORF">OSB04_001643</name>
</gene>
<evidence type="ECO:0000259" key="3">
    <source>
        <dbReference type="PROSITE" id="PS51752"/>
    </source>
</evidence>
<keyword evidence="5" id="KW-1185">Reference proteome</keyword>
<dbReference type="InterPro" id="IPR036404">
    <property type="entry name" value="Jacalin-like_lectin_dom_sf"/>
</dbReference>
<dbReference type="PROSITE" id="PS51752">
    <property type="entry name" value="JACALIN_LECTIN"/>
    <property type="match status" value="1"/>
</dbReference>
<dbReference type="SMART" id="SM00915">
    <property type="entry name" value="Jacalin"/>
    <property type="match status" value="1"/>
</dbReference>
<comment type="caution">
    <text evidence="4">The sequence shown here is derived from an EMBL/GenBank/DDBJ whole genome shotgun (WGS) entry which is preliminary data.</text>
</comment>
<reference evidence="4" key="1">
    <citation type="submission" date="2023-03" db="EMBL/GenBank/DDBJ databases">
        <title>Chromosome-scale reference genome and RAD-based genetic map of yellow starthistle (Centaurea solstitialis) reveal putative structural variation and QTLs associated with invader traits.</title>
        <authorList>
            <person name="Reatini B."/>
            <person name="Cang F.A."/>
            <person name="Jiang Q."/>
            <person name="Mckibben M.T.W."/>
            <person name="Barker M.S."/>
            <person name="Rieseberg L.H."/>
            <person name="Dlugosch K.M."/>
        </authorList>
    </citation>
    <scope>NUCLEOTIDE SEQUENCE</scope>
    <source>
        <strain evidence="4">CAN-66</strain>
        <tissue evidence="4">Leaf</tissue>
    </source>
</reference>
<keyword evidence="2" id="KW-0430">Lectin</keyword>
<sequence>MANECIGTIGPWGAGYSGDSWTFELNGSKLTEIWIASGDYIDSLRFIYKDQNGDTHQSPKYGGNGGILRKIKFLKDEEEELIEIGGTTGKYVNSLYFHTNKWTFGPYGRVKGTHFSLPVAKGKFVGFFGYSGAYIDRIGAILEF</sequence>
<dbReference type="SUPFAM" id="SSF51101">
    <property type="entry name" value="Mannose-binding lectins"/>
    <property type="match status" value="1"/>
</dbReference>
<accession>A0AA38U9I6</accession>
<comment type="similarity">
    <text evidence="1">Belongs to the jacalin lectin family.</text>
</comment>
<feature type="domain" description="Jacalin-type lectin" evidence="3">
    <location>
        <begin position="6"/>
        <end position="144"/>
    </location>
</feature>
<dbReference type="Pfam" id="PF01419">
    <property type="entry name" value="Jacalin"/>
    <property type="match status" value="1"/>
</dbReference>
<evidence type="ECO:0000256" key="1">
    <source>
        <dbReference type="ARBA" id="ARBA00006568"/>
    </source>
</evidence>
<name>A0AA38U9I6_9ASTR</name>
<dbReference type="GO" id="GO:0030246">
    <property type="term" value="F:carbohydrate binding"/>
    <property type="evidence" value="ECO:0007669"/>
    <property type="project" value="UniProtKB-KW"/>
</dbReference>
<dbReference type="Gene3D" id="2.100.10.30">
    <property type="entry name" value="Jacalin-like lectin domain"/>
    <property type="match status" value="1"/>
</dbReference>
<dbReference type="EMBL" id="JARYMX010000001">
    <property type="protein sequence ID" value="KAJ9565677.1"/>
    <property type="molecule type" value="Genomic_DNA"/>
</dbReference>
<organism evidence="4 5">
    <name type="scientific">Centaurea solstitialis</name>
    <name type="common">yellow star-thistle</name>
    <dbReference type="NCBI Taxonomy" id="347529"/>
    <lineage>
        <taxon>Eukaryota</taxon>
        <taxon>Viridiplantae</taxon>
        <taxon>Streptophyta</taxon>
        <taxon>Embryophyta</taxon>
        <taxon>Tracheophyta</taxon>
        <taxon>Spermatophyta</taxon>
        <taxon>Magnoliopsida</taxon>
        <taxon>eudicotyledons</taxon>
        <taxon>Gunneridae</taxon>
        <taxon>Pentapetalae</taxon>
        <taxon>asterids</taxon>
        <taxon>campanulids</taxon>
        <taxon>Asterales</taxon>
        <taxon>Asteraceae</taxon>
        <taxon>Carduoideae</taxon>
        <taxon>Cardueae</taxon>
        <taxon>Centaureinae</taxon>
        <taxon>Centaurea</taxon>
    </lineage>
</organism>
<dbReference type="AlphaFoldDB" id="A0AA38U9I6"/>
<dbReference type="PANTHER" id="PTHR46506">
    <property type="entry name" value="OS05G0143600 PROTEIN"/>
    <property type="match status" value="1"/>
</dbReference>
<proteinExistence type="inferred from homology"/>
<dbReference type="InterPro" id="IPR001229">
    <property type="entry name" value="Jacalin-like_lectin_dom"/>
</dbReference>
<dbReference type="Proteomes" id="UP001172457">
    <property type="component" value="Chromosome 1"/>
</dbReference>
<evidence type="ECO:0000313" key="5">
    <source>
        <dbReference type="Proteomes" id="UP001172457"/>
    </source>
</evidence>
<evidence type="ECO:0000256" key="2">
    <source>
        <dbReference type="ARBA" id="ARBA00022734"/>
    </source>
</evidence>
<evidence type="ECO:0000313" key="4">
    <source>
        <dbReference type="EMBL" id="KAJ9565677.1"/>
    </source>
</evidence>